<feature type="chain" id="PRO_5002675333" description="Copper-binding protein" evidence="1">
    <location>
        <begin position="27"/>
        <end position="124"/>
    </location>
</feature>
<keyword evidence="1" id="KW-0732">Signal</keyword>
<dbReference type="AlphaFoldDB" id="A4VHV0"/>
<organism evidence="2 3">
    <name type="scientific">Stutzerimonas stutzeri (strain A1501)</name>
    <name type="common">Pseudomonas stutzeri</name>
    <dbReference type="NCBI Taxonomy" id="379731"/>
    <lineage>
        <taxon>Bacteria</taxon>
        <taxon>Pseudomonadati</taxon>
        <taxon>Pseudomonadota</taxon>
        <taxon>Gammaproteobacteria</taxon>
        <taxon>Pseudomonadales</taxon>
        <taxon>Pseudomonadaceae</taxon>
        <taxon>Stutzerimonas</taxon>
    </lineage>
</organism>
<evidence type="ECO:0008006" key="4">
    <source>
        <dbReference type="Google" id="ProtNLM"/>
    </source>
</evidence>
<gene>
    <name evidence="2" type="ordered locus">PST_0853</name>
</gene>
<sequence>MTGSAMKPLSFSLLAALWLSSGHALAEDLLKPSTAAPAVDDVLPGDGLEAATTHLAHGVIRELDRHQGSVTIAHEAIPELKWPAMVMPFKASAAQLQGLGVGDAVEFRFTDGEMDPQIVSIRRR</sequence>
<evidence type="ECO:0000313" key="3">
    <source>
        <dbReference type="Proteomes" id="UP000000233"/>
    </source>
</evidence>
<dbReference type="Proteomes" id="UP000000233">
    <property type="component" value="Chromosome"/>
</dbReference>
<dbReference type="InterPro" id="IPR021647">
    <property type="entry name" value="CusF_Ec"/>
</dbReference>
<proteinExistence type="predicted"/>
<accession>A4VHV0</accession>
<evidence type="ECO:0000256" key="1">
    <source>
        <dbReference type="SAM" id="SignalP"/>
    </source>
</evidence>
<keyword evidence="3" id="KW-1185">Reference proteome</keyword>
<dbReference type="KEGG" id="psa:PST_0853"/>
<reference evidence="2 3" key="1">
    <citation type="journal article" date="2008" name="Proc. Natl. Acad. Sci. U.S.A.">
        <title>Nitrogen fixation island and rhizosphere competence traits in the genome of root-associated Pseudomonas stutzeri A1501.</title>
        <authorList>
            <person name="Yan Y."/>
            <person name="Yang J."/>
            <person name="Dou Y."/>
            <person name="Chen M."/>
            <person name="Ping S."/>
            <person name="Peng J."/>
            <person name="Lu W."/>
            <person name="Zhang W."/>
            <person name="Yao Z."/>
            <person name="Li H."/>
            <person name="Liu W."/>
            <person name="He S."/>
            <person name="Geng L."/>
            <person name="Zhang X."/>
            <person name="Yang F."/>
            <person name="Yu H."/>
            <person name="Zhan Y."/>
            <person name="Li D."/>
            <person name="Lin Z."/>
            <person name="Wang Y."/>
            <person name="Elmerich C."/>
            <person name="Lin M."/>
            <person name="Jin Q."/>
        </authorList>
    </citation>
    <scope>NUCLEOTIDE SEQUENCE [LARGE SCALE GENOMIC DNA]</scope>
    <source>
        <strain evidence="2 3">A1501</strain>
    </source>
</reference>
<dbReference type="Pfam" id="PF11604">
    <property type="entry name" value="CusF_Ec"/>
    <property type="match status" value="1"/>
</dbReference>
<dbReference type="eggNOG" id="COG5569">
    <property type="taxonomic scope" value="Bacteria"/>
</dbReference>
<evidence type="ECO:0000313" key="2">
    <source>
        <dbReference type="EMBL" id="ABP78551.1"/>
    </source>
</evidence>
<feature type="signal peptide" evidence="1">
    <location>
        <begin position="1"/>
        <end position="26"/>
    </location>
</feature>
<dbReference type="HOGENOM" id="CLU_140852_2_2_6"/>
<dbReference type="InterPro" id="IPR042230">
    <property type="entry name" value="CusF_sf"/>
</dbReference>
<name>A4VHV0_STUS1</name>
<dbReference type="EMBL" id="CP000304">
    <property type="protein sequence ID" value="ABP78551.1"/>
    <property type="molecule type" value="Genomic_DNA"/>
</dbReference>
<protein>
    <recommendedName>
        <fullName evidence="4">Copper-binding protein</fullName>
    </recommendedName>
</protein>
<dbReference type="Gene3D" id="2.40.50.320">
    <property type="entry name" value="Copper binding periplasmic protein CusF"/>
    <property type="match status" value="1"/>
</dbReference>